<dbReference type="GO" id="GO:0098552">
    <property type="term" value="C:side of membrane"/>
    <property type="evidence" value="ECO:0007669"/>
    <property type="project" value="UniProtKB-KW"/>
</dbReference>
<keyword evidence="7" id="KW-0449">Lipoprotein</keyword>
<evidence type="ECO:0000256" key="1">
    <source>
        <dbReference type="ARBA" id="ARBA00004609"/>
    </source>
</evidence>
<dbReference type="Pfam" id="PF20238">
    <property type="entry name" value="BIM1-like_dom"/>
    <property type="match status" value="1"/>
</dbReference>
<evidence type="ECO:0000256" key="7">
    <source>
        <dbReference type="ARBA" id="ARBA00023288"/>
    </source>
</evidence>
<feature type="domain" description="Copper acquisition factor BIM1-like" evidence="10">
    <location>
        <begin position="17"/>
        <end position="160"/>
    </location>
</feature>
<reference evidence="11 12" key="1">
    <citation type="journal article" date="2018" name="Nat. Ecol. Evol.">
        <title>Pezizomycetes genomes reveal the molecular basis of ectomycorrhizal truffle lifestyle.</title>
        <authorList>
            <person name="Murat C."/>
            <person name="Payen T."/>
            <person name="Noel B."/>
            <person name="Kuo A."/>
            <person name="Morin E."/>
            <person name="Chen J."/>
            <person name="Kohler A."/>
            <person name="Krizsan K."/>
            <person name="Balestrini R."/>
            <person name="Da Silva C."/>
            <person name="Montanini B."/>
            <person name="Hainaut M."/>
            <person name="Levati E."/>
            <person name="Barry K.W."/>
            <person name="Belfiori B."/>
            <person name="Cichocki N."/>
            <person name="Clum A."/>
            <person name="Dockter R.B."/>
            <person name="Fauchery L."/>
            <person name="Guy J."/>
            <person name="Iotti M."/>
            <person name="Le Tacon F."/>
            <person name="Lindquist E.A."/>
            <person name="Lipzen A."/>
            <person name="Malagnac F."/>
            <person name="Mello A."/>
            <person name="Molinier V."/>
            <person name="Miyauchi S."/>
            <person name="Poulain J."/>
            <person name="Riccioni C."/>
            <person name="Rubini A."/>
            <person name="Sitrit Y."/>
            <person name="Splivallo R."/>
            <person name="Traeger S."/>
            <person name="Wang M."/>
            <person name="Zifcakova L."/>
            <person name="Wipf D."/>
            <person name="Zambonelli A."/>
            <person name="Paolocci F."/>
            <person name="Nowrousian M."/>
            <person name="Ottonello S."/>
            <person name="Baldrian P."/>
            <person name="Spatafora J.W."/>
            <person name="Henrissat B."/>
            <person name="Nagy L.G."/>
            <person name="Aury J.M."/>
            <person name="Wincker P."/>
            <person name="Grigoriev I.V."/>
            <person name="Bonfante P."/>
            <person name="Martin F.M."/>
        </authorList>
    </citation>
    <scope>NUCLEOTIDE SEQUENCE [LARGE SCALE GENOMIC DNA]</scope>
    <source>
        <strain evidence="11 12">RN42</strain>
    </source>
</reference>
<keyword evidence="2" id="KW-1003">Cell membrane</keyword>
<dbReference type="InterPro" id="IPR046530">
    <property type="entry name" value="BIM1-like_dom"/>
</dbReference>
<evidence type="ECO:0000256" key="9">
    <source>
        <dbReference type="SAM" id="SignalP"/>
    </source>
</evidence>
<dbReference type="STRING" id="1160509.A0A3N4IV79"/>
<feature type="chain" id="PRO_5018337041" description="Copper acquisition factor BIM1-like domain-containing protein" evidence="9">
    <location>
        <begin position="19"/>
        <end position="221"/>
    </location>
</feature>
<protein>
    <recommendedName>
        <fullName evidence="10">Copper acquisition factor BIM1-like domain-containing protein</fullName>
    </recommendedName>
</protein>
<keyword evidence="4 9" id="KW-0732">Signal</keyword>
<evidence type="ECO:0000259" key="10">
    <source>
        <dbReference type="Pfam" id="PF20238"/>
    </source>
</evidence>
<evidence type="ECO:0000256" key="5">
    <source>
        <dbReference type="ARBA" id="ARBA00023136"/>
    </source>
</evidence>
<organism evidence="11 12">
    <name type="scientific">Ascobolus immersus RN42</name>
    <dbReference type="NCBI Taxonomy" id="1160509"/>
    <lineage>
        <taxon>Eukaryota</taxon>
        <taxon>Fungi</taxon>
        <taxon>Dikarya</taxon>
        <taxon>Ascomycota</taxon>
        <taxon>Pezizomycotina</taxon>
        <taxon>Pezizomycetes</taxon>
        <taxon>Pezizales</taxon>
        <taxon>Ascobolaceae</taxon>
        <taxon>Ascobolus</taxon>
    </lineage>
</organism>
<keyword evidence="12" id="KW-1185">Reference proteome</keyword>
<accession>A0A3N4IV79</accession>
<dbReference type="PANTHER" id="PTHR34992">
    <property type="entry name" value="HYPHAL ANASTAMOSIS-7 PROTEIN"/>
    <property type="match status" value="1"/>
</dbReference>
<evidence type="ECO:0000256" key="3">
    <source>
        <dbReference type="ARBA" id="ARBA00022622"/>
    </source>
</evidence>
<evidence type="ECO:0000256" key="8">
    <source>
        <dbReference type="SAM" id="MobiDB-lite"/>
    </source>
</evidence>
<sequence length="221" mass="23237">MQFTTLAALLASATVASAHFSVDFPYWRGDSFATQWNYPCGGVDQTVSGNNRTLWPLEGGKVVFNPTHDHAQTFLNIGLGNNVTRFSVPLLPSFNQTGKGTFCFDTIQIPELIKANITEGTNASLQIIQLSATGGALYNCMDITFSKDAKDPESCSNSTDVGEAPFAFGGVDLLPATEGSDSNGKGDDKKDDDNKESAAVGLKASGALAALTMAVVAGLML</sequence>
<comment type="subcellular location">
    <subcellularLocation>
        <location evidence="1">Cell membrane</location>
        <topology evidence="1">Lipid-anchor</topology>
        <topology evidence="1">GPI-anchor</topology>
    </subcellularLocation>
</comment>
<feature type="region of interest" description="Disordered" evidence="8">
    <location>
        <begin position="176"/>
        <end position="197"/>
    </location>
</feature>
<feature type="signal peptide" evidence="9">
    <location>
        <begin position="1"/>
        <end position="18"/>
    </location>
</feature>
<evidence type="ECO:0000256" key="6">
    <source>
        <dbReference type="ARBA" id="ARBA00023180"/>
    </source>
</evidence>
<keyword evidence="6" id="KW-0325">Glycoprotein</keyword>
<evidence type="ECO:0000313" key="11">
    <source>
        <dbReference type="EMBL" id="RPA85514.1"/>
    </source>
</evidence>
<evidence type="ECO:0000256" key="2">
    <source>
        <dbReference type="ARBA" id="ARBA00022475"/>
    </source>
</evidence>
<dbReference type="OrthoDB" id="5333578at2759"/>
<dbReference type="EMBL" id="ML119653">
    <property type="protein sequence ID" value="RPA85514.1"/>
    <property type="molecule type" value="Genomic_DNA"/>
</dbReference>
<dbReference type="Proteomes" id="UP000275078">
    <property type="component" value="Unassembled WGS sequence"/>
</dbReference>
<name>A0A3N4IV79_ASCIM</name>
<dbReference type="CDD" id="cd21176">
    <property type="entry name" value="LPMO_auxiliary-like"/>
    <property type="match status" value="1"/>
</dbReference>
<gene>
    <name evidence="11" type="ORF">BJ508DRAFT_411927</name>
</gene>
<dbReference type="GO" id="GO:0005886">
    <property type="term" value="C:plasma membrane"/>
    <property type="evidence" value="ECO:0007669"/>
    <property type="project" value="UniProtKB-SubCell"/>
</dbReference>
<keyword evidence="5" id="KW-0472">Membrane</keyword>
<evidence type="ECO:0000313" key="12">
    <source>
        <dbReference type="Proteomes" id="UP000275078"/>
    </source>
</evidence>
<keyword evidence="3" id="KW-0336">GPI-anchor</keyword>
<dbReference type="PANTHER" id="PTHR34992:SF1">
    <property type="entry name" value="COPPER ACQUISITION FACTOR BIM1-LIKE DOMAIN-CONTAINING PROTEIN"/>
    <property type="match status" value="1"/>
</dbReference>
<dbReference type="AlphaFoldDB" id="A0A3N4IV79"/>
<proteinExistence type="predicted"/>
<evidence type="ECO:0000256" key="4">
    <source>
        <dbReference type="ARBA" id="ARBA00022729"/>
    </source>
</evidence>
<dbReference type="InterPro" id="IPR046936">
    <property type="entry name" value="BIM1-like"/>
</dbReference>
<feature type="compositionally biased region" description="Basic and acidic residues" evidence="8">
    <location>
        <begin position="184"/>
        <end position="196"/>
    </location>
</feature>